<dbReference type="STRING" id="1165861.A0A0L0V638"/>
<comment type="caution">
    <text evidence="5">The sequence shown here is derived from an EMBL/GenBank/DDBJ whole genome shotgun (WGS) entry which is preliminary data.</text>
</comment>
<accession>A0A0L0V638</accession>
<dbReference type="GO" id="GO:0015914">
    <property type="term" value="P:phospholipid transport"/>
    <property type="evidence" value="ECO:0007669"/>
    <property type="project" value="TreeGrafter"/>
</dbReference>
<feature type="compositionally biased region" description="Polar residues" evidence="3">
    <location>
        <begin position="246"/>
        <end position="269"/>
    </location>
</feature>
<dbReference type="Proteomes" id="UP000054564">
    <property type="component" value="Unassembled WGS sequence"/>
</dbReference>
<keyword evidence="2" id="KW-0863">Zinc-finger</keyword>
<evidence type="ECO:0000256" key="3">
    <source>
        <dbReference type="SAM" id="MobiDB-lite"/>
    </source>
</evidence>
<protein>
    <recommendedName>
        <fullName evidence="4">CCHC-type domain-containing protein</fullName>
    </recommendedName>
</protein>
<keyword evidence="2" id="KW-0862">Zinc</keyword>
<dbReference type="GO" id="GO:0007005">
    <property type="term" value="P:mitochondrion organization"/>
    <property type="evidence" value="ECO:0007669"/>
    <property type="project" value="InterPro"/>
</dbReference>
<dbReference type="InterPro" id="IPR027532">
    <property type="entry name" value="Mdm12"/>
</dbReference>
<gene>
    <name evidence="5" type="ORF">PSTG_12013</name>
</gene>
<reference evidence="6" key="1">
    <citation type="submission" date="2014-03" db="EMBL/GenBank/DDBJ databases">
        <title>The Genome Sequence of Puccinia striiformis f. sp. tritici PST-78.</title>
        <authorList>
            <consortium name="The Broad Institute Genome Sequencing Platform"/>
            <person name="Cuomo C."/>
            <person name="Hulbert S."/>
            <person name="Chen X."/>
            <person name="Walker B."/>
            <person name="Young S.K."/>
            <person name="Zeng Q."/>
            <person name="Gargeya S."/>
            <person name="Fitzgerald M."/>
            <person name="Haas B."/>
            <person name="Abouelleil A."/>
            <person name="Alvarado L."/>
            <person name="Arachchi H.M."/>
            <person name="Berlin A.M."/>
            <person name="Chapman S.B."/>
            <person name="Goldberg J."/>
            <person name="Griggs A."/>
            <person name="Gujja S."/>
            <person name="Hansen M."/>
            <person name="Howarth C."/>
            <person name="Imamovic A."/>
            <person name="Larimer J."/>
            <person name="McCowan C."/>
            <person name="Montmayeur A."/>
            <person name="Murphy C."/>
            <person name="Neiman D."/>
            <person name="Pearson M."/>
            <person name="Priest M."/>
            <person name="Roberts A."/>
            <person name="Saif S."/>
            <person name="Shea T."/>
            <person name="Sisk P."/>
            <person name="Sykes S."/>
            <person name="Wortman J."/>
            <person name="Nusbaum C."/>
            <person name="Birren B."/>
        </authorList>
    </citation>
    <scope>NUCLEOTIDE SEQUENCE [LARGE SCALE GENOMIC DNA]</scope>
    <source>
        <strain evidence="6">race PST-78</strain>
    </source>
</reference>
<dbReference type="PANTHER" id="PTHR28204:SF1">
    <property type="entry name" value="MITOCHONDRIAL DISTRIBUTION AND MORPHOLOGY PROTEIN 12"/>
    <property type="match status" value="1"/>
</dbReference>
<feature type="region of interest" description="Disordered" evidence="3">
    <location>
        <begin position="389"/>
        <end position="408"/>
    </location>
</feature>
<evidence type="ECO:0000256" key="1">
    <source>
        <dbReference type="ARBA" id="ARBA00022824"/>
    </source>
</evidence>
<dbReference type="EMBL" id="AJIL01000112">
    <property type="protein sequence ID" value="KNE94651.1"/>
    <property type="molecule type" value="Genomic_DNA"/>
</dbReference>
<name>A0A0L0V638_9BASI</name>
<dbReference type="GO" id="GO:0008270">
    <property type="term" value="F:zinc ion binding"/>
    <property type="evidence" value="ECO:0007669"/>
    <property type="project" value="UniProtKB-KW"/>
</dbReference>
<feature type="domain" description="CCHC-type" evidence="4">
    <location>
        <begin position="231"/>
        <end position="244"/>
    </location>
</feature>
<dbReference type="Pfam" id="PF14223">
    <property type="entry name" value="Retrotran_gag_2"/>
    <property type="match status" value="1"/>
</dbReference>
<sequence length="577" mass="64593">MSAEELKYKILLTPNNYLTWMFAMEAKLIGINAYNIVTGVTGCPVNTAVEEKKDYVKLNTQAYSKIVEYLSPEVINYASASLPTSDRHSGYGLWKLLRNKYAGTDLAARSVAVGSFLRPKLSTLSTFISDMRTANQKLVLSGLVLDDQFKTLMMLDKLPPSFNSFRDIISMGFATESFDRILQKLENYGIQNKIESITDSDILKSPVTSMYTRSIDSDVSCPHCKRSFRLCTHCGKTGHTEPNCYAKNNSSNHQSKTIGSTSKHQHSSNLTMTEEDEDAINAIYDRNILHVKYIKPHDDQASAWAPGEPLKVIPFIWPLNGKFYIYLNPLPTQNFVRKTARTYMLDSTVEAYTQGPGANDEAPSGTLLTLVMLLAESLTSLWQSGQVVQSGSRIPTNPSPPKTGEHGESRDQLVTCVVKDILRQVRNKARNVILAGMVEQQTKVKVPGIPDIDKLSRLLWRHLTGNKSSKSNTQIDKLLTPEIKVRFAFLCLATIENLLDGNARNHSQWLEIDSLLAALRGQSHEYIKVWRLLVSERDHELFATSPMYDDSTSATLQTKLCPTDADVHARMLNQPCC</sequence>
<keyword evidence="2" id="KW-0479">Metal-binding</keyword>
<evidence type="ECO:0000313" key="6">
    <source>
        <dbReference type="Proteomes" id="UP000054564"/>
    </source>
</evidence>
<evidence type="ECO:0000256" key="2">
    <source>
        <dbReference type="PROSITE-ProRule" id="PRU00047"/>
    </source>
</evidence>
<keyword evidence="6" id="KW-1185">Reference proteome</keyword>
<evidence type="ECO:0000259" key="4">
    <source>
        <dbReference type="PROSITE" id="PS50158"/>
    </source>
</evidence>
<organism evidence="5 6">
    <name type="scientific">Puccinia striiformis f. sp. tritici PST-78</name>
    <dbReference type="NCBI Taxonomy" id="1165861"/>
    <lineage>
        <taxon>Eukaryota</taxon>
        <taxon>Fungi</taxon>
        <taxon>Dikarya</taxon>
        <taxon>Basidiomycota</taxon>
        <taxon>Pucciniomycotina</taxon>
        <taxon>Pucciniomycetes</taxon>
        <taxon>Pucciniales</taxon>
        <taxon>Pucciniaceae</taxon>
        <taxon>Puccinia</taxon>
    </lineage>
</organism>
<dbReference type="GO" id="GO:0032865">
    <property type="term" value="C:ERMES complex"/>
    <property type="evidence" value="ECO:0007669"/>
    <property type="project" value="InterPro"/>
</dbReference>
<dbReference type="GO" id="GO:0003676">
    <property type="term" value="F:nucleic acid binding"/>
    <property type="evidence" value="ECO:0007669"/>
    <property type="project" value="InterPro"/>
</dbReference>
<dbReference type="InterPro" id="IPR001878">
    <property type="entry name" value="Znf_CCHC"/>
</dbReference>
<evidence type="ECO:0000313" key="5">
    <source>
        <dbReference type="EMBL" id="KNE94651.1"/>
    </source>
</evidence>
<dbReference type="PANTHER" id="PTHR28204">
    <property type="entry name" value="MITOCHONDRIAL DISTRIBUTION AND MORPHOLOGY PROTEIN 12"/>
    <property type="match status" value="1"/>
</dbReference>
<keyword evidence="1" id="KW-0256">Endoplasmic reticulum</keyword>
<dbReference type="AlphaFoldDB" id="A0A0L0V638"/>
<feature type="region of interest" description="Disordered" evidence="3">
    <location>
        <begin position="242"/>
        <end position="269"/>
    </location>
</feature>
<proteinExistence type="predicted"/>
<dbReference type="PROSITE" id="PS50158">
    <property type="entry name" value="ZF_CCHC"/>
    <property type="match status" value="1"/>
</dbReference>
<dbReference type="GO" id="GO:1990456">
    <property type="term" value="P:mitochondrion-endoplasmic reticulum membrane tethering"/>
    <property type="evidence" value="ECO:0007669"/>
    <property type="project" value="TreeGrafter"/>
</dbReference>